<evidence type="ECO:0000256" key="1">
    <source>
        <dbReference type="SAM" id="Phobius"/>
    </source>
</evidence>
<gene>
    <name evidence="2" type="ORF">XH94_08255</name>
</gene>
<keyword evidence="1" id="KW-1133">Transmembrane helix</keyword>
<sequence>MSGHLRFYLVSLVLVGVLSGTPAFSNPFAELFNITPREPAPTSPAQAECLWRPGNSTPDGQHWVYRMDGHRKCWFLAEGITTVKKPVRRRAAKDHVASLDENETVRRSRSAVVDARAELLRSAPAERSQPPLPEIKVADAASELGTLPAPTSAAPIPELHSCLPTPEESVPRQVVVEQLLAVAPVASDAVLSPDPMVLALRSGEARDESRSWTATWLGMLLMTLGGLSVLSSSRTLRKAVRVGH</sequence>
<evidence type="ECO:0000313" key="3">
    <source>
        <dbReference type="Proteomes" id="UP000290565"/>
    </source>
</evidence>
<name>A0A4Q0SNG6_9BRAD</name>
<keyword evidence="1" id="KW-0812">Transmembrane</keyword>
<organism evidence="2 3">
    <name type="scientific">Bradyrhizobium zhanjiangense</name>
    <dbReference type="NCBI Taxonomy" id="1325107"/>
    <lineage>
        <taxon>Bacteria</taxon>
        <taxon>Pseudomonadati</taxon>
        <taxon>Pseudomonadota</taxon>
        <taxon>Alphaproteobacteria</taxon>
        <taxon>Hyphomicrobiales</taxon>
        <taxon>Nitrobacteraceae</taxon>
        <taxon>Bradyrhizobium</taxon>
    </lineage>
</organism>
<evidence type="ECO:0000313" key="2">
    <source>
        <dbReference type="EMBL" id="RXH41343.1"/>
    </source>
</evidence>
<comment type="caution">
    <text evidence="2">The sequence shown here is derived from an EMBL/GenBank/DDBJ whole genome shotgun (WGS) entry which is preliminary data.</text>
</comment>
<dbReference type="RefSeq" id="WP_128944153.1">
    <property type="nucleotide sequence ID" value="NZ_LBJM01000019.1"/>
</dbReference>
<accession>A0A4Q0SNG6</accession>
<reference evidence="2 3" key="1">
    <citation type="submission" date="2015-04" db="EMBL/GenBank/DDBJ databases">
        <title>Comparative genomics of rhizobia nodulating Arachis hypogaea in China.</title>
        <authorList>
            <person name="Li Y."/>
        </authorList>
    </citation>
    <scope>NUCLEOTIDE SEQUENCE [LARGE SCALE GENOMIC DNA]</scope>
    <source>
        <strain evidence="2 3">CCBAU 51787</strain>
    </source>
</reference>
<feature type="transmembrane region" description="Helical" evidence="1">
    <location>
        <begin position="212"/>
        <end position="231"/>
    </location>
</feature>
<dbReference type="EMBL" id="LBJM01000019">
    <property type="protein sequence ID" value="RXH41343.1"/>
    <property type="molecule type" value="Genomic_DNA"/>
</dbReference>
<proteinExistence type="predicted"/>
<dbReference type="Proteomes" id="UP000290565">
    <property type="component" value="Unassembled WGS sequence"/>
</dbReference>
<keyword evidence="1" id="KW-0472">Membrane</keyword>
<dbReference type="AlphaFoldDB" id="A0A4Q0SNG6"/>
<protein>
    <submittedName>
        <fullName evidence="2">Uncharacterized protein</fullName>
    </submittedName>
</protein>